<sequence>MILSLCLIHTIKIFKKIEVDTTHVILSGFWNHYKQKRAPNTGALLVENISALVSEYLNYSWYTFASCGLSDSGLSFLAGSE</sequence>
<accession>A0A5M4AVY8</accession>
<name>A0A5M4AVY8_9BACT</name>
<organism evidence="1 2">
    <name type="scientific">Prolixibacter bellariivorans</name>
    <dbReference type="NCBI Taxonomy" id="314319"/>
    <lineage>
        <taxon>Bacteria</taxon>
        <taxon>Pseudomonadati</taxon>
        <taxon>Bacteroidota</taxon>
        <taxon>Bacteroidia</taxon>
        <taxon>Marinilabiliales</taxon>
        <taxon>Prolixibacteraceae</taxon>
        <taxon>Prolixibacter</taxon>
    </lineage>
</organism>
<dbReference type="Proteomes" id="UP000391834">
    <property type="component" value="Unassembled WGS sequence"/>
</dbReference>
<dbReference type="EMBL" id="BLAX01000001">
    <property type="protein sequence ID" value="GET32095.1"/>
    <property type="molecule type" value="Genomic_DNA"/>
</dbReference>
<evidence type="ECO:0000313" key="1">
    <source>
        <dbReference type="EMBL" id="GET32095.1"/>
    </source>
</evidence>
<comment type="caution">
    <text evidence="1">The sequence shown here is derived from an EMBL/GenBank/DDBJ whole genome shotgun (WGS) entry which is preliminary data.</text>
</comment>
<dbReference type="AlphaFoldDB" id="A0A5M4AVY8"/>
<proteinExistence type="predicted"/>
<evidence type="ECO:0000313" key="2">
    <source>
        <dbReference type="Proteomes" id="UP000391834"/>
    </source>
</evidence>
<keyword evidence="2" id="KW-1185">Reference proteome</keyword>
<gene>
    <name evidence="1" type="ORF">PbJCM13498_09580</name>
</gene>
<reference evidence="1 2" key="1">
    <citation type="submission" date="2019-10" db="EMBL/GenBank/DDBJ databases">
        <title>Prolixibacter strains distinguished by the presence of nitrate reductase genes were adept at nitrate-dependent anaerobic corrosion of metallic iron and carbon steel.</title>
        <authorList>
            <person name="Iino T."/>
            <person name="Shono N."/>
            <person name="Ito K."/>
            <person name="Nakamura R."/>
            <person name="Sueoka K."/>
            <person name="Harayama S."/>
            <person name="Ohkuma M."/>
        </authorList>
    </citation>
    <scope>NUCLEOTIDE SEQUENCE [LARGE SCALE GENOMIC DNA]</scope>
    <source>
        <strain evidence="1 2">JCM 13498</strain>
    </source>
</reference>
<protein>
    <submittedName>
        <fullName evidence="1">Uncharacterized protein</fullName>
    </submittedName>
</protein>